<dbReference type="GO" id="GO:0030313">
    <property type="term" value="C:cell envelope"/>
    <property type="evidence" value="ECO:0007669"/>
    <property type="project" value="UniProtKB-SubCell"/>
</dbReference>
<protein>
    <submittedName>
        <fullName evidence="7">Receptor L domain-containing protein</fullName>
    </submittedName>
</protein>
<sequence length="524" mass="57312">MKYFYSLTLGLLLLISSCKKESDIIAPVLGIPTVITHPYSDLTNYSVKISGAIVKEGDSKIIESGFLLDTIPTPTVEKNANKFVRELDTNGHMSVTLTGITDEHRIYIRAYALNSKGIAYGNEIKFTGLPSKSFPGSISLSSQQEVIEFGKNHYTSVGELKITGTVTDLSPLSTIASIAYGLYIRNTTALSSLKGLDNFEAANSLGLFHGMYIENNSMLRSLQGLNKMVAAKGELYIINNDELTDLEGLNSLAYIHFGDLMIKGCEKLKNLNGLEELGWLNGDLVLIDNPQLADIKALRKLNTVTDNLHISNNPSLENLIGLESLRKVESIQLEDNPLLSDLNGLINVDSIAGLSISNHKMLKSLESLSKISNIDFLTVSDCPSLQTIAGGKIFKSIHGVILRNTGLTSLDGLQNMVSARVIEIFNNGKLTDLQGLNGLRLLEGETYSLLIHSNKKLISLSGLENLRRGTSPTGDGSVQIIDNPLLENYCGLRPLLASNWFGFFYVNGNLRNHTREDIISMCKI</sequence>
<dbReference type="InterPro" id="IPR051648">
    <property type="entry name" value="CWI-Assembly_Regulator"/>
</dbReference>
<feature type="domain" description="Receptor L-domain" evidence="6">
    <location>
        <begin position="158"/>
        <end position="244"/>
    </location>
</feature>
<dbReference type="Proteomes" id="UP000199532">
    <property type="component" value="Unassembled WGS sequence"/>
</dbReference>
<name>A0A1H6WUH3_9BACT</name>
<keyword evidence="3" id="KW-0964">Secreted</keyword>
<dbReference type="SUPFAM" id="SSF52058">
    <property type="entry name" value="L domain-like"/>
    <property type="match status" value="2"/>
</dbReference>
<evidence type="ECO:0000256" key="3">
    <source>
        <dbReference type="ARBA" id="ARBA00022525"/>
    </source>
</evidence>
<gene>
    <name evidence="7" type="ORF">SAMN04487995_3558</name>
</gene>
<evidence type="ECO:0000256" key="2">
    <source>
        <dbReference type="ARBA" id="ARBA00022512"/>
    </source>
</evidence>
<evidence type="ECO:0000256" key="1">
    <source>
        <dbReference type="ARBA" id="ARBA00004191"/>
    </source>
</evidence>
<evidence type="ECO:0000259" key="6">
    <source>
        <dbReference type="Pfam" id="PF01030"/>
    </source>
</evidence>
<comment type="subcellular location">
    <subcellularLocation>
        <location evidence="1">Secreted</location>
        <location evidence="1">Cell wall</location>
    </subcellularLocation>
</comment>
<dbReference type="Pfam" id="PF01030">
    <property type="entry name" value="Recep_L_domain"/>
    <property type="match status" value="1"/>
</dbReference>
<evidence type="ECO:0000256" key="4">
    <source>
        <dbReference type="ARBA" id="ARBA00022729"/>
    </source>
</evidence>
<evidence type="ECO:0000256" key="5">
    <source>
        <dbReference type="ARBA" id="ARBA00023180"/>
    </source>
</evidence>
<dbReference type="OrthoDB" id="5507063at2"/>
<dbReference type="STRING" id="408657.SAMN04487995_3558"/>
<dbReference type="PROSITE" id="PS51257">
    <property type="entry name" value="PROKAR_LIPOPROTEIN"/>
    <property type="match status" value="1"/>
</dbReference>
<accession>A0A1H6WUH3</accession>
<dbReference type="PANTHER" id="PTHR31018:SF3">
    <property type="entry name" value="RECEPTOR PROTEIN-TYROSINE KINASE"/>
    <property type="match status" value="1"/>
</dbReference>
<evidence type="ECO:0000313" key="8">
    <source>
        <dbReference type="Proteomes" id="UP000199532"/>
    </source>
</evidence>
<dbReference type="EMBL" id="FNXY01000005">
    <property type="protein sequence ID" value="SEJ16430.1"/>
    <property type="molecule type" value="Genomic_DNA"/>
</dbReference>
<evidence type="ECO:0000313" key="7">
    <source>
        <dbReference type="EMBL" id="SEJ16430.1"/>
    </source>
</evidence>
<dbReference type="AlphaFoldDB" id="A0A1H6WUH3"/>
<reference evidence="7 8" key="1">
    <citation type="submission" date="2016-10" db="EMBL/GenBank/DDBJ databases">
        <authorList>
            <person name="de Groot N.N."/>
        </authorList>
    </citation>
    <scope>NUCLEOTIDE SEQUENCE [LARGE SCALE GENOMIC DNA]</scope>
    <source>
        <strain evidence="7 8">DSM 19938</strain>
    </source>
</reference>
<organism evidence="7 8">
    <name type="scientific">Dyadobacter koreensis</name>
    <dbReference type="NCBI Taxonomy" id="408657"/>
    <lineage>
        <taxon>Bacteria</taxon>
        <taxon>Pseudomonadati</taxon>
        <taxon>Bacteroidota</taxon>
        <taxon>Cytophagia</taxon>
        <taxon>Cytophagales</taxon>
        <taxon>Spirosomataceae</taxon>
        <taxon>Dyadobacter</taxon>
    </lineage>
</organism>
<keyword evidence="4" id="KW-0732">Signal</keyword>
<keyword evidence="2" id="KW-0134">Cell wall</keyword>
<dbReference type="InterPro" id="IPR000494">
    <property type="entry name" value="Rcpt_L-dom"/>
</dbReference>
<proteinExistence type="predicted"/>
<dbReference type="InterPro" id="IPR036941">
    <property type="entry name" value="Rcpt_L-dom_sf"/>
</dbReference>
<dbReference type="PANTHER" id="PTHR31018">
    <property type="entry name" value="SPORULATION-SPECIFIC PROTEIN-RELATED"/>
    <property type="match status" value="1"/>
</dbReference>
<keyword evidence="5" id="KW-0325">Glycoprotein</keyword>
<dbReference type="RefSeq" id="WP_090337409.1">
    <property type="nucleotide sequence ID" value="NZ_FNXY01000005.1"/>
</dbReference>
<keyword evidence="7" id="KW-0675">Receptor</keyword>
<keyword evidence="8" id="KW-1185">Reference proteome</keyword>
<dbReference type="Gene3D" id="3.80.20.20">
    <property type="entry name" value="Receptor L-domain"/>
    <property type="match status" value="3"/>
</dbReference>